<keyword evidence="1" id="KW-0808">Transferase</keyword>
<dbReference type="AlphaFoldDB" id="A0A1G2G2M8"/>
<evidence type="ECO:0000259" key="3">
    <source>
        <dbReference type="Pfam" id="PF01467"/>
    </source>
</evidence>
<protein>
    <recommendedName>
        <fullName evidence="3">Cytidyltransferase-like domain-containing protein</fullName>
    </recommendedName>
</protein>
<evidence type="ECO:0000313" key="5">
    <source>
        <dbReference type="Proteomes" id="UP000177480"/>
    </source>
</evidence>
<feature type="domain" description="Cytidyltransferase-like" evidence="3">
    <location>
        <begin position="6"/>
        <end position="118"/>
    </location>
</feature>
<dbReference type="GO" id="GO:0016779">
    <property type="term" value="F:nucleotidyltransferase activity"/>
    <property type="evidence" value="ECO:0007669"/>
    <property type="project" value="UniProtKB-KW"/>
</dbReference>
<reference evidence="4 5" key="1">
    <citation type="journal article" date="2016" name="Nat. Commun.">
        <title>Thousands of microbial genomes shed light on interconnected biogeochemical processes in an aquifer system.</title>
        <authorList>
            <person name="Anantharaman K."/>
            <person name="Brown C.T."/>
            <person name="Hug L.A."/>
            <person name="Sharon I."/>
            <person name="Castelle C.J."/>
            <person name="Probst A.J."/>
            <person name="Thomas B.C."/>
            <person name="Singh A."/>
            <person name="Wilkins M.J."/>
            <person name="Karaoz U."/>
            <person name="Brodie E.L."/>
            <person name="Williams K.H."/>
            <person name="Hubbard S.S."/>
            <person name="Banfield J.F."/>
        </authorList>
    </citation>
    <scope>NUCLEOTIDE SEQUENCE [LARGE SCALE GENOMIC DNA]</scope>
</reference>
<dbReference type="InterPro" id="IPR014729">
    <property type="entry name" value="Rossmann-like_a/b/a_fold"/>
</dbReference>
<dbReference type="PANTHER" id="PTHR43793">
    <property type="entry name" value="FAD SYNTHASE"/>
    <property type="match status" value="1"/>
</dbReference>
<sequence>MTKIMIFGTFDMIHEGHVDFFKQARSLAPEPHLIVSVGRDSAVHRVKKMTPRHREAERLAMIAAHELVDEALLGDEVGHINHIVAQRPDIIALGYDQSGEYVEDLERDLKEAGLSTRIVRLRPFKPDVYKTSRINGNSLPIH</sequence>
<gene>
    <name evidence="4" type="ORF">A2719_00230</name>
</gene>
<evidence type="ECO:0000256" key="1">
    <source>
        <dbReference type="ARBA" id="ARBA00022679"/>
    </source>
</evidence>
<keyword evidence="2" id="KW-0548">Nucleotidyltransferase</keyword>
<dbReference type="NCBIfam" id="TIGR00125">
    <property type="entry name" value="cyt_tran_rel"/>
    <property type="match status" value="1"/>
</dbReference>
<comment type="caution">
    <text evidence="4">The sequence shown here is derived from an EMBL/GenBank/DDBJ whole genome shotgun (WGS) entry which is preliminary data.</text>
</comment>
<organism evidence="4 5">
    <name type="scientific">Candidatus Ryanbacteria bacterium RIFCSPHIGHO2_01_FULL_45_22</name>
    <dbReference type="NCBI Taxonomy" id="1802114"/>
    <lineage>
        <taxon>Bacteria</taxon>
        <taxon>Candidatus Ryaniibacteriota</taxon>
    </lineage>
</organism>
<dbReference type="PANTHER" id="PTHR43793:SF1">
    <property type="entry name" value="FAD SYNTHASE"/>
    <property type="match status" value="1"/>
</dbReference>
<dbReference type="STRING" id="1802114.A2719_00230"/>
<dbReference type="InterPro" id="IPR004821">
    <property type="entry name" value="Cyt_trans-like"/>
</dbReference>
<evidence type="ECO:0000313" key="4">
    <source>
        <dbReference type="EMBL" id="OGZ44232.1"/>
    </source>
</evidence>
<dbReference type="SUPFAM" id="SSF52374">
    <property type="entry name" value="Nucleotidylyl transferase"/>
    <property type="match status" value="1"/>
</dbReference>
<dbReference type="EMBL" id="MHNK01000006">
    <property type="protein sequence ID" value="OGZ44232.1"/>
    <property type="molecule type" value="Genomic_DNA"/>
</dbReference>
<proteinExistence type="predicted"/>
<dbReference type="Pfam" id="PF01467">
    <property type="entry name" value="CTP_transf_like"/>
    <property type="match status" value="1"/>
</dbReference>
<evidence type="ECO:0000256" key="2">
    <source>
        <dbReference type="ARBA" id="ARBA00022695"/>
    </source>
</evidence>
<dbReference type="Proteomes" id="UP000177480">
    <property type="component" value="Unassembled WGS sequence"/>
</dbReference>
<accession>A0A1G2G2M8</accession>
<name>A0A1G2G2M8_9BACT</name>
<dbReference type="InterPro" id="IPR050385">
    <property type="entry name" value="Archaeal_FAD_synthase"/>
</dbReference>
<dbReference type="Gene3D" id="3.40.50.620">
    <property type="entry name" value="HUPs"/>
    <property type="match status" value="1"/>
</dbReference>